<evidence type="ECO:0000313" key="2">
    <source>
        <dbReference type="Proteomes" id="UP001239111"/>
    </source>
</evidence>
<proteinExistence type="predicted"/>
<dbReference type="EMBL" id="CM056742">
    <property type="protein sequence ID" value="KAJ8675888.1"/>
    <property type="molecule type" value="Genomic_DNA"/>
</dbReference>
<accession>A0ACC2NYF5</accession>
<protein>
    <submittedName>
        <fullName evidence="1">Uncharacterized protein</fullName>
    </submittedName>
</protein>
<name>A0ACC2NYF5_9HYME</name>
<organism evidence="1 2">
    <name type="scientific">Eretmocerus hayati</name>
    <dbReference type="NCBI Taxonomy" id="131215"/>
    <lineage>
        <taxon>Eukaryota</taxon>
        <taxon>Metazoa</taxon>
        <taxon>Ecdysozoa</taxon>
        <taxon>Arthropoda</taxon>
        <taxon>Hexapoda</taxon>
        <taxon>Insecta</taxon>
        <taxon>Pterygota</taxon>
        <taxon>Neoptera</taxon>
        <taxon>Endopterygota</taxon>
        <taxon>Hymenoptera</taxon>
        <taxon>Apocrita</taxon>
        <taxon>Proctotrupomorpha</taxon>
        <taxon>Chalcidoidea</taxon>
        <taxon>Aphelinidae</taxon>
        <taxon>Aphelininae</taxon>
        <taxon>Eretmocerus</taxon>
    </lineage>
</organism>
<sequence>MSGHESKTHKYYGLEIGRIIGISAGVDSAVATFFLKLKGFNIIGVFMKNWDQVNEHGECQTEQDFQDAKLVCEHLKIPLVDVNFVKDFWNEGVLLNGYEEGKTPIPDIECYKKVKFNKFFHFARSELGADAILTGHYARSSFGSYLEHYLSDQNVALLKARDPDKDQTFFLSQIPQDSLRRTMFPLEDYFKSDIRRIAKEASLFAVMDEKESMGICFIGKREFQDFIVEYIENNPGVFVDAETGKVVGKHNGIHQWTLGQCCRISGKLDRYFVFWKGVDNNFIYVVAESSNPVLFSGFLITEKFHWIREEPSQLKDGCILECDFRFQRILKPQRTVTLGQFAILYSGDECLGSAEITYPGPPLTFIGKEMFLTDSETMESCQS</sequence>
<keyword evidence="2" id="KW-1185">Reference proteome</keyword>
<gene>
    <name evidence="1" type="ORF">QAD02_011674</name>
</gene>
<evidence type="ECO:0000313" key="1">
    <source>
        <dbReference type="EMBL" id="KAJ8675888.1"/>
    </source>
</evidence>
<comment type="caution">
    <text evidence="1">The sequence shown here is derived from an EMBL/GenBank/DDBJ whole genome shotgun (WGS) entry which is preliminary data.</text>
</comment>
<dbReference type="Proteomes" id="UP001239111">
    <property type="component" value="Chromosome 2"/>
</dbReference>
<reference evidence="1" key="1">
    <citation type="submission" date="2023-04" db="EMBL/GenBank/DDBJ databases">
        <title>A chromosome-level genome assembly of the parasitoid wasp Eretmocerus hayati.</title>
        <authorList>
            <person name="Zhong Y."/>
            <person name="Liu S."/>
            <person name="Liu Y."/>
        </authorList>
    </citation>
    <scope>NUCLEOTIDE SEQUENCE</scope>
    <source>
        <strain evidence="1">ZJU_SS_LIU_2023</strain>
    </source>
</reference>